<evidence type="ECO:0000313" key="21">
    <source>
        <dbReference type="Proteomes" id="UP000789390"/>
    </source>
</evidence>
<evidence type="ECO:0000256" key="6">
    <source>
        <dbReference type="ARBA" id="ARBA00022691"/>
    </source>
</evidence>
<dbReference type="PANTHER" id="PTHR11918:SF45">
    <property type="entry name" value="THREONYLCARBAMOYLADENOSINE TRNA METHYLTHIOTRANSFERASE"/>
    <property type="match status" value="1"/>
</dbReference>
<keyword evidence="15" id="KW-0256">Endoplasmic reticulum</keyword>
<dbReference type="InterPro" id="IPR006466">
    <property type="entry name" value="MiaB-like_arc_euk"/>
</dbReference>
<organism evidence="20 21">
    <name type="scientific">Daphnia galeata</name>
    <dbReference type="NCBI Taxonomy" id="27404"/>
    <lineage>
        <taxon>Eukaryota</taxon>
        <taxon>Metazoa</taxon>
        <taxon>Ecdysozoa</taxon>
        <taxon>Arthropoda</taxon>
        <taxon>Crustacea</taxon>
        <taxon>Branchiopoda</taxon>
        <taxon>Diplostraca</taxon>
        <taxon>Cladocera</taxon>
        <taxon>Anomopoda</taxon>
        <taxon>Daphniidae</taxon>
        <taxon>Daphnia</taxon>
    </lineage>
</organism>
<dbReference type="Pfam" id="PF01938">
    <property type="entry name" value="TRAM"/>
    <property type="match status" value="1"/>
</dbReference>
<keyword evidence="4 15" id="KW-0004">4Fe-4S</keyword>
<dbReference type="FunFam" id="3.80.30.20:FF:000002">
    <property type="entry name" value="threonylcarbamoyladenosine tRNA methylthiotransferase isoform X2"/>
    <property type="match status" value="1"/>
</dbReference>
<gene>
    <name evidence="20" type="ORF">DGAL_LOCUS17370</name>
</gene>
<keyword evidence="10 15" id="KW-1133">Transmembrane helix</keyword>
<feature type="compositionally biased region" description="Basic and acidic residues" evidence="16">
    <location>
        <begin position="502"/>
        <end position="511"/>
    </location>
</feature>
<comment type="similarity">
    <text evidence="3 15">Belongs to the methylthiotransferase family. CDKAL1 subfamily.</text>
</comment>
<dbReference type="EMBL" id="CAKKLH010000340">
    <property type="protein sequence ID" value="CAH0113474.1"/>
    <property type="molecule type" value="Genomic_DNA"/>
</dbReference>
<dbReference type="Pfam" id="PF00919">
    <property type="entry name" value="UPF0004"/>
    <property type="match status" value="1"/>
</dbReference>
<keyword evidence="5 15" id="KW-0808">Transferase</keyword>
<dbReference type="InterPro" id="IPR007197">
    <property type="entry name" value="rSAM"/>
</dbReference>
<dbReference type="InterPro" id="IPR013848">
    <property type="entry name" value="Methylthiotransferase_N"/>
</dbReference>
<keyword evidence="6 15" id="KW-0949">S-adenosyl-L-methionine</keyword>
<dbReference type="SUPFAM" id="SSF102114">
    <property type="entry name" value="Radical SAM enzymes"/>
    <property type="match status" value="1"/>
</dbReference>
<evidence type="ECO:0000256" key="2">
    <source>
        <dbReference type="ARBA" id="ARBA00004167"/>
    </source>
</evidence>
<keyword evidence="13 15" id="KW-0472">Membrane</keyword>
<dbReference type="NCBIfam" id="TIGR00089">
    <property type="entry name" value="MiaB/RimO family radical SAM methylthiotransferase"/>
    <property type="match status" value="1"/>
</dbReference>
<evidence type="ECO:0000256" key="16">
    <source>
        <dbReference type="SAM" id="MobiDB-lite"/>
    </source>
</evidence>
<keyword evidence="12 15" id="KW-0411">Iron-sulfur</keyword>
<dbReference type="PANTHER" id="PTHR11918">
    <property type="entry name" value="RADICAL SAM PROTEINS"/>
    <property type="match status" value="1"/>
</dbReference>
<reference evidence="20" key="1">
    <citation type="submission" date="2021-11" db="EMBL/GenBank/DDBJ databases">
        <authorList>
            <person name="Schell T."/>
        </authorList>
    </citation>
    <scope>NUCLEOTIDE SEQUENCE</scope>
    <source>
        <strain evidence="20">M5</strain>
    </source>
</reference>
<feature type="region of interest" description="Disordered" evidence="16">
    <location>
        <begin position="496"/>
        <end position="526"/>
    </location>
</feature>
<dbReference type="InterPro" id="IPR020612">
    <property type="entry name" value="Methylthiotransferase_CS"/>
</dbReference>
<feature type="region of interest" description="Disordered" evidence="16">
    <location>
        <begin position="35"/>
        <end position="60"/>
    </location>
</feature>
<dbReference type="PROSITE" id="PS50926">
    <property type="entry name" value="TRAM"/>
    <property type="match status" value="1"/>
</dbReference>
<dbReference type="SMART" id="SM00729">
    <property type="entry name" value="Elp3"/>
    <property type="match status" value="1"/>
</dbReference>
<comment type="cofactor">
    <cofactor evidence="15">
        <name>[4Fe-4S] cluster</name>
        <dbReference type="ChEBI" id="CHEBI:49883"/>
    </cofactor>
    <text evidence="15">Binds 1 or 2 [4Fe-4S] cluster. One cluster is coordinated with 3 cysteines and an exchangeable S-adenosyl-L-methionine.</text>
</comment>
<dbReference type="GO" id="GO:0051539">
    <property type="term" value="F:4 iron, 4 sulfur cluster binding"/>
    <property type="evidence" value="ECO:0007669"/>
    <property type="project" value="UniProtKB-UniRule"/>
</dbReference>
<feature type="transmembrane region" description="Helical" evidence="15">
    <location>
        <begin position="537"/>
        <end position="558"/>
    </location>
</feature>
<dbReference type="InterPro" id="IPR023404">
    <property type="entry name" value="rSAM_horseshoe"/>
</dbReference>
<evidence type="ECO:0000259" key="19">
    <source>
        <dbReference type="PROSITE" id="PS51918"/>
    </source>
</evidence>
<feature type="compositionally biased region" description="Polar residues" evidence="16">
    <location>
        <begin position="51"/>
        <end position="60"/>
    </location>
</feature>
<dbReference type="PROSITE" id="PS01278">
    <property type="entry name" value="MTTASE_RADICAL"/>
    <property type="match status" value="1"/>
</dbReference>
<dbReference type="InterPro" id="IPR002792">
    <property type="entry name" value="TRAM_dom"/>
</dbReference>
<dbReference type="NCBIfam" id="TIGR01578">
    <property type="entry name" value="MiaB-like-B"/>
    <property type="match status" value="1"/>
</dbReference>
<evidence type="ECO:0000256" key="9">
    <source>
        <dbReference type="ARBA" id="ARBA00022723"/>
    </source>
</evidence>
<evidence type="ECO:0000256" key="15">
    <source>
        <dbReference type="RuleBase" id="RU368081"/>
    </source>
</evidence>
<keyword evidence="8 15" id="KW-0819">tRNA processing</keyword>
<feature type="domain" description="TRAM" evidence="17">
    <location>
        <begin position="437"/>
        <end position="499"/>
    </location>
</feature>
<dbReference type="FunFam" id="3.40.50.12160:FF:000005">
    <property type="entry name" value="threonylcarbamoyladenosine tRNA methylthiotransferase isoform X1"/>
    <property type="match status" value="1"/>
</dbReference>
<dbReference type="Gene3D" id="3.80.30.20">
    <property type="entry name" value="tm_1862 like domain"/>
    <property type="match status" value="1"/>
</dbReference>
<evidence type="ECO:0000256" key="11">
    <source>
        <dbReference type="ARBA" id="ARBA00023004"/>
    </source>
</evidence>
<comment type="subcellular location">
    <subcellularLocation>
        <location evidence="15">Endoplasmic reticulum membrane</location>
        <topology evidence="15">Single-pass membrane protein</topology>
    </subcellularLocation>
    <subcellularLocation>
        <location evidence="2">Membrane</location>
        <topology evidence="2">Single-pass membrane protein</topology>
    </subcellularLocation>
</comment>
<comment type="catalytic activity">
    <reaction evidence="14 15">
        <text>N(6)-L-threonylcarbamoyladenosine(37) in tRNA + (sulfur carrier)-SH + AH2 + 2 S-adenosyl-L-methionine = 2-methylsulfanyl-N(6)-L-threonylcarbamoyladenosine(37) in tRNA + (sulfur carrier)-H + 5'-deoxyadenosine + L-methionine + A + S-adenosyl-L-homocysteine + 2 H(+)</text>
        <dbReference type="Rhea" id="RHEA:37075"/>
        <dbReference type="Rhea" id="RHEA-COMP:10163"/>
        <dbReference type="Rhea" id="RHEA-COMP:11092"/>
        <dbReference type="Rhea" id="RHEA-COMP:14737"/>
        <dbReference type="Rhea" id="RHEA-COMP:14739"/>
        <dbReference type="ChEBI" id="CHEBI:13193"/>
        <dbReference type="ChEBI" id="CHEBI:15378"/>
        <dbReference type="ChEBI" id="CHEBI:17319"/>
        <dbReference type="ChEBI" id="CHEBI:17499"/>
        <dbReference type="ChEBI" id="CHEBI:29917"/>
        <dbReference type="ChEBI" id="CHEBI:57844"/>
        <dbReference type="ChEBI" id="CHEBI:57856"/>
        <dbReference type="ChEBI" id="CHEBI:59789"/>
        <dbReference type="ChEBI" id="CHEBI:64428"/>
        <dbReference type="ChEBI" id="CHEBI:74418"/>
        <dbReference type="ChEBI" id="CHEBI:74420"/>
        <dbReference type="EC" id="2.8.4.5"/>
    </reaction>
</comment>
<dbReference type="InterPro" id="IPR058240">
    <property type="entry name" value="rSAM_sf"/>
</dbReference>
<evidence type="ECO:0000256" key="7">
    <source>
        <dbReference type="ARBA" id="ARBA00022692"/>
    </source>
</evidence>
<keyword evidence="9 15" id="KW-0479">Metal-binding</keyword>
<feature type="domain" description="Radical SAM core" evidence="19">
    <location>
        <begin position="206"/>
        <end position="437"/>
    </location>
</feature>
<dbReference type="Pfam" id="PF04055">
    <property type="entry name" value="Radical_SAM"/>
    <property type="match status" value="1"/>
</dbReference>
<dbReference type="SFLD" id="SFLDS00029">
    <property type="entry name" value="Radical_SAM"/>
    <property type="match status" value="1"/>
</dbReference>
<dbReference type="GO" id="GO:0035598">
    <property type="term" value="F:tRNA (N(6)-L-threonylcarbamoyladenosine(37)-C(2))-methylthiotransferase activity"/>
    <property type="evidence" value="ECO:0007669"/>
    <property type="project" value="UniProtKB-UniRule"/>
</dbReference>
<evidence type="ECO:0000256" key="4">
    <source>
        <dbReference type="ARBA" id="ARBA00022485"/>
    </source>
</evidence>
<evidence type="ECO:0000259" key="17">
    <source>
        <dbReference type="PROSITE" id="PS50926"/>
    </source>
</evidence>
<keyword evidence="11 15" id="KW-0408">Iron</keyword>
<dbReference type="AlphaFoldDB" id="A0A8J2WVQ0"/>
<dbReference type="Proteomes" id="UP000789390">
    <property type="component" value="Unassembled WGS sequence"/>
</dbReference>
<evidence type="ECO:0000256" key="13">
    <source>
        <dbReference type="ARBA" id="ARBA00023136"/>
    </source>
</evidence>
<evidence type="ECO:0000256" key="14">
    <source>
        <dbReference type="ARBA" id="ARBA00051661"/>
    </source>
</evidence>
<comment type="function">
    <text evidence="1 15">Catalyzes the methylthiolation of N6-threonylcarbamoyladenosine (t(6)A), leading to the formation of 2-methylthio-N6-threonylcarbamoyladenosine (ms(2)t(6)A) at position 37 in tRNAs that read codons beginning with adenine.</text>
</comment>
<comment type="caution">
    <text evidence="20">The sequence shown here is derived from an EMBL/GenBank/DDBJ whole genome shotgun (WGS) entry which is preliminary data.</text>
</comment>
<evidence type="ECO:0000256" key="12">
    <source>
        <dbReference type="ARBA" id="ARBA00023014"/>
    </source>
</evidence>
<evidence type="ECO:0000256" key="3">
    <source>
        <dbReference type="ARBA" id="ARBA00008616"/>
    </source>
</evidence>
<keyword evidence="7 15" id="KW-0812">Transmembrane</keyword>
<dbReference type="InterPro" id="IPR005839">
    <property type="entry name" value="Methylthiotransferase"/>
</dbReference>
<dbReference type="GO" id="GO:0005789">
    <property type="term" value="C:endoplasmic reticulum membrane"/>
    <property type="evidence" value="ECO:0007669"/>
    <property type="project" value="UniProtKB-SubCell"/>
</dbReference>
<evidence type="ECO:0000259" key="18">
    <source>
        <dbReference type="PROSITE" id="PS51449"/>
    </source>
</evidence>
<dbReference type="GO" id="GO:0046872">
    <property type="term" value="F:metal ion binding"/>
    <property type="evidence" value="ECO:0007669"/>
    <property type="project" value="UniProtKB-UniRule"/>
</dbReference>
<feature type="domain" description="MTTase N-terminal" evidence="18">
    <location>
        <begin position="69"/>
        <end position="177"/>
    </location>
</feature>
<dbReference type="EC" id="2.8.4.5" evidence="15"/>
<evidence type="ECO:0000256" key="5">
    <source>
        <dbReference type="ARBA" id="ARBA00022679"/>
    </source>
</evidence>
<evidence type="ECO:0000256" key="1">
    <source>
        <dbReference type="ARBA" id="ARBA00002399"/>
    </source>
</evidence>
<proteinExistence type="inferred from homology"/>
<dbReference type="OrthoDB" id="1730074at2759"/>
<dbReference type="Gene3D" id="3.40.50.12160">
    <property type="entry name" value="Methylthiotransferase, N-terminal domain"/>
    <property type="match status" value="1"/>
</dbReference>
<name>A0A8J2WVQ0_9CRUS</name>
<dbReference type="PROSITE" id="PS51449">
    <property type="entry name" value="MTTASE_N"/>
    <property type="match status" value="1"/>
</dbReference>
<dbReference type="InterPro" id="IPR038135">
    <property type="entry name" value="Methylthiotransferase_N_sf"/>
</dbReference>
<evidence type="ECO:0000313" key="20">
    <source>
        <dbReference type="EMBL" id="CAH0113474.1"/>
    </source>
</evidence>
<dbReference type="InterPro" id="IPR006638">
    <property type="entry name" value="Elp3/MiaA/NifB-like_rSAM"/>
</dbReference>
<keyword evidence="21" id="KW-1185">Reference proteome</keyword>
<dbReference type="PROSITE" id="PS51918">
    <property type="entry name" value="RADICAL_SAM"/>
    <property type="match status" value="1"/>
</dbReference>
<accession>A0A8J2WVQ0</accession>
<sequence length="562" mass="62425">MSVNVDDILDDIEDIVGEGDLTALERSVARSNAVGKRVKKAPRNKDPVKSNKISPTTVEENGSIIPGTQRIWVKTWGCAHNNSDSEYMAGQLAAYGYPLADEKYEADLWLLNSCTVKTPAEDHFKNEIEDGRAKGIPVVVAGCVPQGQPKANYLQGLSIIGVQQIDRVVEVVEETLKGHSVRLLGTKKDAEKKKAGGASLLLPKIRKNPLIEIIPINTGCLNQCTYCKTKHARGELGSYPPEEIVARAVQSFQEGVCEIWLTSEDTGAYGRDIGSSLPELLRQLVQVIPDGCMLRLGMTNPPYILEHLEAIAEILNHPRVYAFLHLPVQSGSDAVLSDMKREYCVADFERVVNFLRERVPGISIATDIICGFPTETEQDFDLTMELCSKHRFPSLFINQFFPRPGTPAYRMERVPTKQVKNRTKRLSELFKSYQPYDDQVGQRQTVLVTDISHDKNYYVGHNKEYVQVLVPMDPNYMGKMVEVRIVSASKFSLMSEPLTSPKRPDVPEALEKGQISGLAPSNTSSDPGAASSSLSAILWPVLGISTVIGLRLAWIIYWRGRR</sequence>
<dbReference type="SFLD" id="SFLDG01082">
    <property type="entry name" value="B12-binding_domain_containing"/>
    <property type="match status" value="1"/>
</dbReference>
<protein>
    <recommendedName>
        <fullName evidence="15">tRNA-t(6)A37 methylthiotransferase</fullName>
        <ecNumber evidence="15">2.8.4.5</ecNumber>
    </recommendedName>
</protein>
<evidence type="ECO:0000256" key="10">
    <source>
        <dbReference type="ARBA" id="ARBA00022989"/>
    </source>
</evidence>
<dbReference type="CDD" id="cd01335">
    <property type="entry name" value="Radical_SAM"/>
    <property type="match status" value="1"/>
</dbReference>
<evidence type="ECO:0000256" key="8">
    <source>
        <dbReference type="ARBA" id="ARBA00022694"/>
    </source>
</evidence>